<dbReference type="SUPFAM" id="SSF57850">
    <property type="entry name" value="RING/U-box"/>
    <property type="match status" value="1"/>
</dbReference>
<dbReference type="GO" id="GO:0005634">
    <property type="term" value="C:nucleus"/>
    <property type="evidence" value="ECO:0007669"/>
    <property type="project" value="TreeGrafter"/>
</dbReference>
<gene>
    <name evidence="8" type="ORF">M431DRAFT_476642</name>
</gene>
<dbReference type="STRING" id="983964.A0A2T4ASS7"/>
<dbReference type="RefSeq" id="XP_024779783.1">
    <property type="nucleotide sequence ID" value="XM_024915482.1"/>
</dbReference>
<evidence type="ECO:0000313" key="9">
    <source>
        <dbReference type="Proteomes" id="UP000241690"/>
    </source>
</evidence>
<dbReference type="InterPro" id="IPR036770">
    <property type="entry name" value="Ankyrin_rpt-contain_sf"/>
</dbReference>
<dbReference type="PANTHER" id="PTHR24193">
    <property type="entry name" value="ANKYRIN REPEAT PROTEIN"/>
    <property type="match status" value="1"/>
</dbReference>
<feature type="compositionally biased region" description="Acidic residues" evidence="7">
    <location>
        <begin position="442"/>
        <end position="451"/>
    </location>
</feature>
<dbReference type="CDD" id="cd02249">
    <property type="entry name" value="ZZ"/>
    <property type="match status" value="1"/>
</dbReference>
<name>A0A2T4ASS7_TRIHA</name>
<evidence type="ECO:0000256" key="1">
    <source>
        <dbReference type="ARBA" id="ARBA00022723"/>
    </source>
</evidence>
<feature type="repeat" description="ANK" evidence="6">
    <location>
        <begin position="57"/>
        <end position="89"/>
    </location>
</feature>
<sequence length="451" mass="50457">MLLSKGLPINQDSIMWNALSRAVALNQHETIEILINRDPKSDLECVVGQYTGEEALMGYTALQLACYWYDSKCVKLLVDAGANVGFRNSYVNEKRQTRLHFIQRGTRVPTVELLAAAMAPIDTQDEDEYTPLAIAVREGNSGVARHFVERGTKHLTYSVANGDLSLVKFLVDAGADREAIDPKYGKSLLYTALDIRDDWRLRRMVRYLAVEAKAPINKFGGELGYPIICAANSVEYPVTPITVVKFLIRCKAEVNVADSQGRTALHFACVSASLERMNALVETGANVDTKDKFGRLPMHFAAGTDSTDSTNIVAYLLDQYKDMDINVADQDGWTPLIHLLEPNERARVTSEGIEEEWDDNFHEIKPGDRKPYGCDSCFMDIVGRQWQCVECPVDSSLCFECFDHRSDLHDLTHTFRVIEPLYRKEDSKGDEGAAAEAKNSDGEDFDLDGDY</sequence>
<feature type="repeat" description="ANK" evidence="6">
    <location>
        <begin position="150"/>
        <end position="182"/>
    </location>
</feature>
<evidence type="ECO:0000256" key="4">
    <source>
        <dbReference type="ARBA" id="ARBA00022833"/>
    </source>
</evidence>
<dbReference type="InterPro" id="IPR002110">
    <property type="entry name" value="Ankyrin_rpt"/>
</dbReference>
<dbReference type="EMBL" id="KZ679675">
    <property type="protein sequence ID" value="PTB60106.1"/>
    <property type="molecule type" value="Genomic_DNA"/>
</dbReference>
<reference evidence="8 9" key="1">
    <citation type="submission" date="2016-07" db="EMBL/GenBank/DDBJ databases">
        <title>Multiple horizontal gene transfer events from other fungi enriched the ability of initially mycotrophic Trichoderma (Ascomycota) to feed on dead plant biomass.</title>
        <authorList>
            <consortium name="DOE Joint Genome Institute"/>
            <person name="Aerts A."/>
            <person name="Atanasova L."/>
            <person name="Chenthamara K."/>
            <person name="Zhang J."/>
            <person name="Grujic M."/>
            <person name="Henrissat B."/>
            <person name="Kuo A."/>
            <person name="Salamov A."/>
            <person name="Lipzen A."/>
            <person name="Labutti K."/>
            <person name="Barry K."/>
            <person name="Miao Y."/>
            <person name="Rahimi M.J."/>
            <person name="Shen Q."/>
            <person name="Grigoriev I.V."/>
            <person name="Kubicek C.P."/>
            <person name="Druzhinina I.S."/>
        </authorList>
    </citation>
    <scope>NUCLEOTIDE SEQUENCE [LARGE SCALE GENOMIC DNA]</scope>
    <source>
        <strain evidence="8 9">CBS 226.95</strain>
    </source>
</reference>
<keyword evidence="5 6" id="KW-0040">ANK repeat</keyword>
<dbReference type="AlphaFoldDB" id="A0A2T4ASS7"/>
<protein>
    <submittedName>
        <fullName evidence="8">Uncharacterized protein</fullName>
    </submittedName>
</protein>
<evidence type="ECO:0000256" key="6">
    <source>
        <dbReference type="PROSITE-ProRule" id="PRU00023"/>
    </source>
</evidence>
<dbReference type="GO" id="GO:0000976">
    <property type="term" value="F:transcription cis-regulatory region binding"/>
    <property type="evidence" value="ECO:0007669"/>
    <property type="project" value="TreeGrafter"/>
</dbReference>
<dbReference type="PANTHER" id="PTHR24193:SF121">
    <property type="entry name" value="ADA2A-CONTAINING COMPLEX COMPONENT 3, ISOFORM D"/>
    <property type="match status" value="1"/>
</dbReference>
<dbReference type="PROSITE" id="PS50088">
    <property type="entry name" value="ANK_REPEAT"/>
    <property type="match status" value="3"/>
</dbReference>
<organism evidence="8 9">
    <name type="scientific">Trichoderma harzianum CBS 226.95</name>
    <dbReference type="NCBI Taxonomy" id="983964"/>
    <lineage>
        <taxon>Eukaryota</taxon>
        <taxon>Fungi</taxon>
        <taxon>Dikarya</taxon>
        <taxon>Ascomycota</taxon>
        <taxon>Pezizomycotina</taxon>
        <taxon>Sordariomycetes</taxon>
        <taxon>Hypocreomycetidae</taxon>
        <taxon>Hypocreales</taxon>
        <taxon>Hypocreaceae</taxon>
        <taxon>Trichoderma</taxon>
    </lineage>
</organism>
<dbReference type="SMART" id="SM00248">
    <property type="entry name" value="ANK"/>
    <property type="match status" value="6"/>
</dbReference>
<keyword evidence="2" id="KW-0677">Repeat</keyword>
<dbReference type="GO" id="GO:0045944">
    <property type="term" value="P:positive regulation of transcription by RNA polymerase II"/>
    <property type="evidence" value="ECO:0007669"/>
    <property type="project" value="TreeGrafter"/>
</dbReference>
<feature type="region of interest" description="Disordered" evidence="7">
    <location>
        <begin position="425"/>
        <end position="451"/>
    </location>
</feature>
<evidence type="ECO:0000256" key="5">
    <source>
        <dbReference type="ARBA" id="ARBA00023043"/>
    </source>
</evidence>
<dbReference type="InterPro" id="IPR050663">
    <property type="entry name" value="Ankyrin-SOCS_Box"/>
</dbReference>
<evidence type="ECO:0000256" key="7">
    <source>
        <dbReference type="SAM" id="MobiDB-lite"/>
    </source>
</evidence>
<dbReference type="Proteomes" id="UP000241690">
    <property type="component" value="Unassembled WGS sequence"/>
</dbReference>
<evidence type="ECO:0000256" key="2">
    <source>
        <dbReference type="ARBA" id="ARBA00022737"/>
    </source>
</evidence>
<keyword evidence="4" id="KW-0862">Zinc</keyword>
<accession>A0A2T4ASS7</accession>
<keyword evidence="3" id="KW-0863">Zinc-finger</keyword>
<proteinExistence type="predicted"/>
<dbReference type="SUPFAM" id="SSF48403">
    <property type="entry name" value="Ankyrin repeat"/>
    <property type="match status" value="1"/>
</dbReference>
<dbReference type="Pfam" id="PF12796">
    <property type="entry name" value="Ank_2"/>
    <property type="match status" value="2"/>
</dbReference>
<dbReference type="Gene3D" id="3.30.60.90">
    <property type="match status" value="1"/>
</dbReference>
<dbReference type="PROSITE" id="PS50297">
    <property type="entry name" value="ANK_REP_REGION"/>
    <property type="match status" value="2"/>
</dbReference>
<dbReference type="Gene3D" id="1.25.40.20">
    <property type="entry name" value="Ankyrin repeat-containing domain"/>
    <property type="match status" value="2"/>
</dbReference>
<evidence type="ECO:0000256" key="3">
    <source>
        <dbReference type="ARBA" id="ARBA00022771"/>
    </source>
</evidence>
<dbReference type="GO" id="GO:0008270">
    <property type="term" value="F:zinc ion binding"/>
    <property type="evidence" value="ECO:0007669"/>
    <property type="project" value="UniProtKB-KW"/>
</dbReference>
<keyword evidence="9" id="KW-1185">Reference proteome</keyword>
<dbReference type="InterPro" id="IPR043145">
    <property type="entry name" value="Znf_ZZ_sf"/>
</dbReference>
<keyword evidence="1" id="KW-0479">Metal-binding</keyword>
<feature type="repeat" description="ANK" evidence="6">
    <location>
        <begin position="260"/>
        <end position="292"/>
    </location>
</feature>
<dbReference type="GeneID" id="36624051"/>
<evidence type="ECO:0000313" key="8">
    <source>
        <dbReference type="EMBL" id="PTB60106.1"/>
    </source>
</evidence>